<dbReference type="AlphaFoldDB" id="X7ECA4"/>
<dbReference type="EMBL" id="JALZ01000050">
    <property type="protein sequence ID" value="ETX12826.1"/>
    <property type="molecule type" value="Genomic_DNA"/>
</dbReference>
<organism evidence="2 3">
    <name type="scientific">Roseivivax halodurans JCM 10272</name>
    <dbReference type="NCBI Taxonomy" id="1449350"/>
    <lineage>
        <taxon>Bacteria</taxon>
        <taxon>Pseudomonadati</taxon>
        <taxon>Pseudomonadota</taxon>
        <taxon>Alphaproteobacteria</taxon>
        <taxon>Rhodobacterales</taxon>
        <taxon>Roseobacteraceae</taxon>
        <taxon>Roseivivax</taxon>
    </lineage>
</organism>
<feature type="domain" description="Heme NO-binding" evidence="1">
    <location>
        <begin position="2"/>
        <end position="161"/>
    </location>
</feature>
<dbReference type="Gene3D" id="3.90.1520.10">
    <property type="entry name" value="H-NOX domain"/>
    <property type="match status" value="1"/>
</dbReference>
<dbReference type="Proteomes" id="UP000022447">
    <property type="component" value="Unassembled WGS sequence"/>
</dbReference>
<protein>
    <recommendedName>
        <fullName evidence="1">Heme NO-binding domain-containing protein</fullName>
    </recommendedName>
</protein>
<accession>X7ECA4</accession>
<evidence type="ECO:0000259" key="1">
    <source>
        <dbReference type="Pfam" id="PF07700"/>
    </source>
</evidence>
<dbReference type="OrthoDB" id="7266652at2"/>
<name>X7ECA4_9RHOB</name>
<dbReference type="InterPro" id="IPR011644">
    <property type="entry name" value="Heme_NO-bd"/>
</dbReference>
<evidence type="ECO:0000313" key="2">
    <source>
        <dbReference type="EMBL" id="ETX12826.1"/>
    </source>
</evidence>
<dbReference type="eggNOG" id="COG1719">
    <property type="taxonomic scope" value="Bacteria"/>
</dbReference>
<evidence type="ECO:0000313" key="3">
    <source>
        <dbReference type="Proteomes" id="UP000022447"/>
    </source>
</evidence>
<dbReference type="RefSeq" id="WP_037266731.1">
    <property type="nucleotide sequence ID" value="NZ_JALZ01000050.1"/>
</dbReference>
<proteinExistence type="predicted"/>
<sequence>MKGMVFTELLGMAETAIGEESVDAILDELELTNDGAYSAVGNYPCRELMMIVGKISDRTGLPADRLQQMFGHHMLRRFSETYPQFFAGKTSLIDMLEAIESEVHVEVRKLYPDAELPCFATRRIGPSEMVMTYRSARPLEAFCHGLIEACATHFGTPAEVERRDIGNGAERAAEFRIRLSG</sequence>
<dbReference type="SUPFAM" id="SSF111126">
    <property type="entry name" value="Ligand-binding domain in the NO signalling and Golgi transport"/>
    <property type="match status" value="1"/>
</dbReference>
<dbReference type="Pfam" id="PF07700">
    <property type="entry name" value="HNOB"/>
    <property type="match status" value="1"/>
</dbReference>
<reference evidence="2 3" key="1">
    <citation type="submission" date="2014-01" db="EMBL/GenBank/DDBJ databases">
        <title>Roseivivax halodurans JCM 10272 Genome Sequencing.</title>
        <authorList>
            <person name="Lai Q."/>
            <person name="Li G."/>
            <person name="Shao Z."/>
        </authorList>
    </citation>
    <scope>NUCLEOTIDE SEQUENCE [LARGE SCALE GENOMIC DNA]</scope>
    <source>
        <strain evidence="2 3">JCM 10272</strain>
    </source>
</reference>
<comment type="caution">
    <text evidence="2">The sequence shown here is derived from an EMBL/GenBank/DDBJ whole genome shotgun (WGS) entry which is preliminary data.</text>
</comment>
<dbReference type="InterPro" id="IPR024096">
    <property type="entry name" value="NO_sig/Golgi_transp_ligand-bd"/>
</dbReference>
<dbReference type="InterPro" id="IPR038158">
    <property type="entry name" value="H-NOX_domain_sf"/>
</dbReference>
<keyword evidence="3" id="KW-1185">Reference proteome</keyword>
<gene>
    <name evidence="2" type="ORF">OCH239_16980</name>
</gene>
<dbReference type="STRING" id="1449350.OCH239_16980"/>
<dbReference type="GO" id="GO:0020037">
    <property type="term" value="F:heme binding"/>
    <property type="evidence" value="ECO:0007669"/>
    <property type="project" value="InterPro"/>
</dbReference>